<dbReference type="AlphaFoldDB" id="A0AAE1P9K4"/>
<accession>A0AAE1P9K4</accession>
<proteinExistence type="predicted"/>
<keyword evidence="2" id="KW-1185">Reference proteome</keyword>
<reference evidence="1" key="1">
    <citation type="submission" date="2023-11" db="EMBL/GenBank/DDBJ databases">
        <title>Genome assemblies of two species of porcelain crab, Petrolisthes cinctipes and Petrolisthes manimaculis (Anomura: Porcellanidae).</title>
        <authorList>
            <person name="Angst P."/>
        </authorList>
    </citation>
    <scope>NUCLEOTIDE SEQUENCE</scope>
    <source>
        <strain evidence="1">PB745_02</strain>
        <tissue evidence="1">Gill</tissue>
    </source>
</reference>
<evidence type="ECO:0000313" key="1">
    <source>
        <dbReference type="EMBL" id="KAK4303464.1"/>
    </source>
</evidence>
<gene>
    <name evidence="1" type="ORF">Pmani_024521</name>
</gene>
<dbReference type="EMBL" id="JAWZYT010002579">
    <property type="protein sequence ID" value="KAK4303464.1"/>
    <property type="molecule type" value="Genomic_DNA"/>
</dbReference>
<dbReference type="Proteomes" id="UP001292094">
    <property type="component" value="Unassembled WGS sequence"/>
</dbReference>
<comment type="caution">
    <text evidence="1">The sequence shown here is derived from an EMBL/GenBank/DDBJ whole genome shotgun (WGS) entry which is preliminary data.</text>
</comment>
<organism evidence="1 2">
    <name type="scientific">Petrolisthes manimaculis</name>
    <dbReference type="NCBI Taxonomy" id="1843537"/>
    <lineage>
        <taxon>Eukaryota</taxon>
        <taxon>Metazoa</taxon>
        <taxon>Ecdysozoa</taxon>
        <taxon>Arthropoda</taxon>
        <taxon>Crustacea</taxon>
        <taxon>Multicrustacea</taxon>
        <taxon>Malacostraca</taxon>
        <taxon>Eumalacostraca</taxon>
        <taxon>Eucarida</taxon>
        <taxon>Decapoda</taxon>
        <taxon>Pleocyemata</taxon>
        <taxon>Anomura</taxon>
        <taxon>Galatheoidea</taxon>
        <taxon>Porcellanidae</taxon>
        <taxon>Petrolisthes</taxon>
    </lineage>
</organism>
<evidence type="ECO:0000313" key="2">
    <source>
        <dbReference type="Proteomes" id="UP001292094"/>
    </source>
</evidence>
<protein>
    <submittedName>
        <fullName evidence="1">Uncharacterized protein</fullName>
    </submittedName>
</protein>
<name>A0AAE1P9K4_9EUCA</name>
<sequence>MWSTKGVLASVLSILRNVGVLYYVRKVPLIYTWGMIYQPCQRHSLAWVFVSYFASTSASLRFNRNILYLPSPSSVLPALRCNLPPTPLPFYPFLLTATPQPPLLLANQCACFKFASLA</sequence>